<dbReference type="EMBL" id="JBHSQJ010000071">
    <property type="protein sequence ID" value="MFC5909019.1"/>
    <property type="molecule type" value="Genomic_DNA"/>
</dbReference>
<gene>
    <name evidence="2" type="ORF">ACFP3V_17560</name>
</gene>
<keyword evidence="3" id="KW-1185">Reference proteome</keyword>
<name>A0ABW1G5V1_9ACTN</name>
<evidence type="ECO:0000313" key="2">
    <source>
        <dbReference type="EMBL" id="MFC5909019.1"/>
    </source>
</evidence>
<keyword evidence="1" id="KW-0812">Transmembrane</keyword>
<dbReference type="RefSeq" id="WP_380584435.1">
    <property type="nucleotide sequence ID" value="NZ_JBHSQJ010000071.1"/>
</dbReference>
<keyword evidence="1" id="KW-1133">Transmembrane helix</keyword>
<reference evidence="3" key="1">
    <citation type="journal article" date="2019" name="Int. J. Syst. Evol. Microbiol.">
        <title>The Global Catalogue of Microorganisms (GCM) 10K type strain sequencing project: providing services to taxonomists for standard genome sequencing and annotation.</title>
        <authorList>
            <consortium name="The Broad Institute Genomics Platform"/>
            <consortium name="The Broad Institute Genome Sequencing Center for Infectious Disease"/>
            <person name="Wu L."/>
            <person name="Ma J."/>
        </authorList>
    </citation>
    <scope>NUCLEOTIDE SEQUENCE [LARGE SCALE GENOMIC DNA]</scope>
    <source>
        <strain evidence="3">JCM 4816</strain>
    </source>
</reference>
<comment type="caution">
    <text evidence="2">The sequence shown here is derived from an EMBL/GenBank/DDBJ whole genome shotgun (WGS) entry which is preliminary data.</text>
</comment>
<evidence type="ECO:0000256" key="1">
    <source>
        <dbReference type="SAM" id="Phobius"/>
    </source>
</evidence>
<feature type="transmembrane region" description="Helical" evidence="1">
    <location>
        <begin position="44"/>
        <end position="70"/>
    </location>
</feature>
<evidence type="ECO:0000313" key="3">
    <source>
        <dbReference type="Proteomes" id="UP001596174"/>
    </source>
</evidence>
<feature type="transmembrane region" description="Helical" evidence="1">
    <location>
        <begin position="6"/>
        <end position="32"/>
    </location>
</feature>
<dbReference type="Proteomes" id="UP001596174">
    <property type="component" value="Unassembled WGS sequence"/>
</dbReference>
<accession>A0ABW1G5V1</accession>
<sequence>MKKTSAAAVTSLVAAVLALVPVGVVLGIVALFRIPRRDQRGKRLAVVALSVCAGWTLVAMVAVIGAAAYVGTRHGLITAMRTGVCYNEPDNATGQVDVVGCAGQHDGQIVARPQLDGGHGGYPGDGATMRRSVVDCARAVAAAVPDPGALSPDVVFYAYPPTRDDWGHGIRDSLCVLADATGQPWSGDARSLSGYTSAQLALLRPTSESVLLHRKIAALPPEKWQAGVALAEELVTVDGTEAAFLDRVTTGGMAVRDSAAALASALREEIPAAQQLASASDAGTWSDAERGFTSGWGPWPSYQDLHHAIGL</sequence>
<organism evidence="2 3">
    <name type="scientific">Streptacidiphilus monticola</name>
    <dbReference type="NCBI Taxonomy" id="2161674"/>
    <lineage>
        <taxon>Bacteria</taxon>
        <taxon>Bacillati</taxon>
        <taxon>Actinomycetota</taxon>
        <taxon>Actinomycetes</taxon>
        <taxon>Kitasatosporales</taxon>
        <taxon>Streptomycetaceae</taxon>
        <taxon>Streptacidiphilus</taxon>
    </lineage>
</organism>
<proteinExistence type="predicted"/>
<keyword evidence="1" id="KW-0472">Membrane</keyword>
<protein>
    <submittedName>
        <fullName evidence="2">DUF4190 domain-containing protein</fullName>
    </submittedName>
</protein>